<dbReference type="Proteomes" id="UP000571018">
    <property type="component" value="Unassembled WGS sequence"/>
</dbReference>
<reference evidence="2 3" key="1">
    <citation type="submission" date="2020-06" db="EMBL/GenBank/DDBJ databases">
        <title>Reclassification of Facklamia ignava, Facklamia soureckii and Facklami tabacinasalis as Falseniella iganva gen. nov., comb. nov., Hutsoniella ignava gen. nov., comb. nov., and Ruoffia tabacinasalis gen. nov., comb. nov and description of Ruoffia haltotolerans sp. nov., isolated from hypersaline Inland Sea of Qatar.</title>
        <authorList>
            <person name="Fotedar R."/>
            <person name="Sankaranarayanan K."/>
            <person name="Lawson P."/>
            <person name="Caldwell M."/>
            <person name="Zeyara A."/>
            <person name="Al Malki A."/>
            <person name="Ali M."/>
        </authorList>
    </citation>
    <scope>NUCLEOTIDE SEQUENCE [LARGE SCALE GENOMIC DNA]</scope>
    <source>
        <strain evidence="2 3">INB8</strain>
    </source>
</reference>
<dbReference type="AlphaFoldDB" id="A0A839A8A4"/>
<sequence length="94" mass="11708">MNEKKMSIYHEIHRLHRLGFNKSQIERKVGVNQDTVRKYLEKDFEEMTEGTYILQNRTKKMDPYADIILEWLKELRYFYYFQNQLIFQDIYFSV</sequence>
<proteinExistence type="predicted"/>
<evidence type="ECO:0000313" key="3">
    <source>
        <dbReference type="Proteomes" id="UP000571018"/>
    </source>
</evidence>
<comment type="caution">
    <text evidence="2">The sequence shown here is derived from an EMBL/GenBank/DDBJ whole genome shotgun (WGS) entry which is preliminary data.</text>
</comment>
<evidence type="ECO:0000313" key="2">
    <source>
        <dbReference type="EMBL" id="MBA5730111.1"/>
    </source>
</evidence>
<organism evidence="2 3">
    <name type="scientific">Ruoffia halotolerans</name>
    <dbReference type="NCBI Taxonomy" id="2748684"/>
    <lineage>
        <taxon>Bacteria</taxon>
        <taxon>Bacillati</taxon>
        <taxon>Bacillota</taxon>
        <taxon>Bacilli</taxon>
        <taxon>Lactobacillales</taxon>
        <taxon>Aerococcaceae</taxon>
        <taxon>Ruoffia</taxon>
    </lineage>
</organism>
<name>A0A839A8A4_9LACT</name>
<keyword evidence="3" id="KW-1185">Reference proteome</keyword>
<dbReference type="PROSITE" id="PS50531">
    <property type="entry name" value="HTH_IS21"/>
    <property type="match status" value="1"/>
</dbReference>
<protein>
    <recommendedName>
        <fullName evidence="1">HTH IS21-type domain-containing protein</fullName>
    </recommendedName>
</protein>
<dbReference type="InterPro" id="IPR017894">
    <property type="entry name" value="HTH_IS21_transposase_type"/>
</dbReference>
<gene>
    <name evidence="2" type="ORF">HW423_09980</name>
</gene>
<dbReference type="EMBL" id="JACAOA010000038">
    <property type="protein sequence ID" value="MBA5730111.1"/>
    <property type="molecule type" value="Genomic_DNA"/>
</dbReference>
<evidence type="ECO:0000259" key="1">
    <source>
        <dbReference type="PROSITE" id="PS50531"/>
    </source>
</evidence>
<dbReference type="Gene3D" id="1.10.10.60">
    <property type="entry name" value="Homeodomain-like"/>
    <property type="match status" value="1"/>
</dbReference>
<accession>A0A839A8A4</accession>
<feature type="domain" description="HTH IS21-type" evidence="1">
    <location>
        <begin position="7"/>
        <end position="72"/>
    </location>
</feature>